<evidence type="ECO:0000313" key="1">
    <source>
        <dbReference type="EMBL" id="CAK1543696.1"/>
    </source>
</evidence>
<reference evidence="1 2" key="1">
    <citation type="submission" date="2023-11" db="EMBL/GenBank/DDBJ databases">
        <authorList>
            <person name="Okamura Y."/>
        </authorList>
    </citation>
    <scope>NUCLEOTIDE SEQUENCE [LARGE SCALE GENOMIC DNA]</scope>
</reference>
<dbReference type="AlphaFoldDB" id="A0AAV1J5M2"/>
<keyword evidence="2" id="KW-1185">Reference proteome</keyword>
<protein>
    <submittedName>
        <fullName evidence="1">Uncharacterized protein</fullName>
    </submittedName>
</protein>
<dbReference type="EMBL" id="CAVLEF010000004">
    <property type="protein sequence ID" value="CAK1543696.1"/>
    <property type="molecule type" value="Genomic_DNA"/>
</dbReference>
<evidence type="ECO:0000313" key="2">
    <source>
        <dbReference type="Proteomes" id="UP001497472"/>
    </source>
</evidence>
<accession>A0AAV1J5M2</accession>
<comment type="caution">
    <text evidence="1">The sequence shown here is derived from an EMBL/GenBank/DDBJ whole genome shotgun (WGS) entry which is preliminary data.</text>
</comment>
<gene>
    <name evidence="1" type="ORF">LNINA_LOCUS3498</name>
</gene>
<dbReference type="Proteomes" id="UP001497472">
    <property type="component" value="Unassembled WGS sequence"/>
</dbReference>
<proteinExistence type="predicted"/>
<organism evidence="1 2">
    <name type="scientific">Leptosia nina</name>
    <dbReference type="NCBI Taxonomy" id="320188"/>
    <lineage>
        <taxon>Eukaryota</taxon>
        <taxon>Metazoa</taxon>
        <taxon>Ecdysozoa</taxon>
        <taxon>Arthropoda</taxon>
        <taxon>Hexapoda</taxon>
        <taxon>Insecta</taxon>
        <taxon>Pterygota</taxon>
        <taxon>Neoptera</taxon>
        <taxon>Endopterygota</taxon>
        <taxon>Lepidoptera</taxon>
        <taxon>Glossata</taxon>
        <taxon>Ditrysia</taxon>
        <taxon>Papilionoidea</taxon>
        <taxon>Pieridae</taxon>
        <taxon>Pierinae</taxon>
        <taxon>Leptosia</taxon>
    </lineage>
</organism>
<name>A0AAV1J5M2_9NEOP</name>
<sequence length="139" mass="16392">MVSFRFECRLSSDAGLACDIIVNVGMEFYLRYITNMKRNFEFTPNPTRRHRRRTATNSPSEPLQWSFTYKSRRQREIFHMAHVRWRCGLFCARSHKRAWFAPSGPIATAARSYLRRVYAGRACAVYPRTRTLPIRPTIV</sequence>